<sequence>MSEPSVAGKKRKNPPTFHHLPINRAVTLKKAWVEKTKIKSRWKAQKRKDGIVAAATLDTPVYGSDDRGKSPRNDDNIVYGKSSNLSGSDSEEAGVAAEPLSLRELTKQAYSRDTLHTYKADPLKKHRKSGNGRNPARAGGAAATNHGQPNMKLRMNAMLAKIKQDFA</sequence>
<feature type="region of interest" description="Disordered" evidence="1">
    <location>
        <begin position="43"/>
        <end position="100"/>
    </location>
</feature>
<evidence type="ECO:0008006" key="4">
    <source>
        <dbReference type="Google" id="ProtNLM"/>
    </source>
</evidence>
<name>A0A0D2Q6V4_HYPSF</name>
<feature type="region of interest" description="Disordered" evidence="1">
    <location>
        <begin position="113"/>
        <end position="152"/>
    </location>
</feature>
<evidence type="ECO:0000313" key="2">
    <source>
        <dbReference type="EMBL" id="KJA27495.1"/>
    </source>
</evidence>
<feature type="compositionally biased region" description="Basic and acidic residues" evidence="1">
    <location>
        <begin position="64"/>
        <end position="75"/>
    </location>
</feature>
<feature type="compositionally biased region" description="Low complexity" evidence="1">
    <location>
        <begin position="131"/>
        <end position="143"/>
    </location>
</feature>
<feature type="region of interest" description="Disordered" evidence="1">
    <location>
        <begin position="1"/>
        <end position="20"/>
    </location>
</feature>
<keyword evidence="3" id="KW-1185">Reference proteome</keyword>
<evidence type="ECO:0000313" key="3">
    <source>
        <dbReference type="Proteomes" id="UP000054270"/>
    </source>
</evidence>
<feature type="compositionally biased region" description="Basic and acidic residues" evidence="1">
    <location>
        <begin position="113"/>
        <end position="123"/>
    </location>
</feature>
<dbReference type="EMBL" id="KN817524">
    <property type="protein sequence ID" value="KJA27495.1"/>
    <property type="molecule type" value="Genomic_DNA"/>
</dbReference>
<gene>
    <name evidence="2" type="ORF">HYPSUDRAFT_179588</name>
</gene>
<dbReference type="OMA" id="KPPTFRH"/>
<reference evidence="3" key="1">
    <citation type="submission" date="2014-04" db="EMBL/GenBank/DDBJ databases">
        <title>Evolutionary Origins and Diversification of the Mycorrhizal Mutualists.</title>
        <authorList>
            <consortium name="DOE Joint Genome Institute"/>
            <consortium name="Mycorrhizal Genomics Consortium"/>
            <person name="Kohler A."/>
            <person name="Kuo A."/>
            <person name="Nagy L.G."/>
            <person name="Floudas D."/>
            <person name="Copeland A."/>
            <person name="Barry K.W."/>
            <person name="Cichocki N."/>
            <person name="Veneault-Fourrey C."/>
            <person name="LaButti K."/>
            <person name="Lindquist E.A."/>
            <person name="Lipzen A."/>
            <person name="Lundell T."/>
            <person name="Morin E."/>
            <person name="Murat C."/>
            <person name="Riley R."/>
            <person name="Ohm R."/>
            <person name="Sun H."/>
            <person name="Tunlid A."/>
            <person name="Henrissat B."/>
            <person name="Grigoriev I.V."/>
            <person name="Hibbett D.S."/>
            <person name="Martin F."/>
        </authorList>
    </citation>
    <scope>NUCLEOTIDE SEQUENCE [LARGE SCALE GENOMIC DNA]</scope>
    <source>
        <strain evidence="3">FD-334 SS-4</strain>
    </source>
</reference>
<proteinExistence type="predicted"/>
<dbReference type="Proteomes" id="UP000054270">
    <property type="component" value="Unassembled WGS sequence"/>
</dbReference>
<dbReference type="OrthoDB" id="3365439at2759"/>
<protein>
    <recommendedName>
        <fullName evidence="4">rRNA-processing protein FYV7</fullName>
    </recommendedName>
</protein>
<evidence type="ECO:0000256" key="1">
    <source>
        <dbReference type="SAM" id="MobiDB-lite"/>
    </source>
</evidence>
<dbReference type="AlphaFoldDB" id="A0A0D2Q6V4"/>
<organism evidence="2 3">
    <name type="scientific">Hypholoma sublateritium (strain FD-334 SS-4)</name>
    <dbReference type="NCBI Taxonomy" id="945553"/>
    <lineage>
        <taxon>Eukaryota</taxon>
        <taxon>Fungi</taxon>
        <taxon>Dikarya</taxon>
        <taxon>Basidiomycota</taxon>
        <taxon>Agaricomycotina</taxon>
        <taxon>Agaricomycetes</taxon>
        <taxon>Agaricomycetidae</taxon>
        <taxon>Agaricales</taxon>
        <taxon>Agaricineae</taxon>
        <taxon>Strophariaceae</taxon>
        <taxon>Hypholoma</taxon>
    </lineage>
</organism>
<accession>A0A0D2Q6V4</accession>